<dbReference type="PROSITE" id="PS50943">
    <property type="entry name" value="HTH_CROC1"/>
    <property type="match status" value="1"/>
</dbReference>
<organism evidence="5 6">
    <name type="scientific">Geomobilimonas luticola</name>
    <dbReference type="NCBI Taxonomy" id="1114878"/>
    <lineage>
        <taxon>Bacteria</taxon>
        <taxon>Pseudomonadati</taxon>
        <taxon>Thermodesulfobacteriota</taxon>
        <taxon>Desulfuromonadia</taxon>
        <taxon>Geobacterales</taxon>
        <taxon>Geobacteraceae</taxon>
        <taxon>Geomobilimonas</taxon>
    </lineage>
</organism>
<protein>
    <submittedName>
        <fullName evidence="5">Type II toxin-antitoxin system MqsA family antitoxin</fullName>
    </submittedName>
</protein>
<dbReference type="InterPro" id="IPR052359">
    <property type="entry name" value="HTH-type_reg/antitoxin"/>
</dbReference>
<name>A0ABS5SED7_9BACT</name>
<dbReference type="InterPro" id="IPR032758">
    <property type="entry name" value="MqsA/HigA-2"/>
</dbReference>
<feature type="domain" description="HTH cro/C1-type" evidence="4">
    <location>
        <begin position="73"/>
        <end position="126"/>
    </location>
</feature>
<evidence type="ECO:0000259" key="4">
    <source>
        <dbReference type="PROSITE" id="PS50943"/>
    </source>
</evidence>
<dbReference type="NCBIfam" id="TIGR03830">
    <property type="entry name" value="CxxCG_CxxCG_HTH"/>
    <property type="match status" value="1"/>
</dbReference>
<evidence type="ECO:0000313" key="6">
    <source>
        <dbReference type="Proteomes" id="UP000756860"/>
    </source>
</evidence>
<keyword evidence="1" id="KW-0805">Transcription regulation</keyword>
<gene>
    <name evidence="5" type="ORF">KI810_07385</name>
</gene>
<dbReference type="PANTHER" id="PTHR36511">
    <property type="entry name" value="MERR FAMILY BACTERIAL REGULATORY PROTEIN"/>
    <property type="match status" value="1"/>
</dbReference>
<dbReference type="PANTHER" id="PTHR36511:SF4">
    <property type="entry name" value="ANTITOXIN MQSA"/>
    <property type="match status" value="1"/>
</dbReference>
<dbReference type="RefSeq" id="WP_214174866.1">
    <property type="nucleotide sequence ID" value="NZ_JAHCVK010000002.1"/>
</dbReference>
<dbReference type="InterPro" id="IPR001387">
    <property type="entry name" value="Cro/C1-type_HTH"/>
</dbReference>
<dbReference type="InterPro" id="IPR010982">
    <property type="entry name" value="Lambda_DNA-bd_dom_sf"/>
</dbReference>
<dbReference type="InterPro" id="IPR022452">
    <property type="entry name" value="MqsA"/>
</dbReference>
<dbReference type="CDD" id="cd12870">
    <property type="entry name" value="MqsA"/>
    <property type="match status" value="1"/>
</dbReference>
<dbReference type="NCBIfam" id="TIGR03831">
    <property type="entry name" value="YgiT_finger"/>
    <property type="match status" value="1"/>
</dbReference>
<keyword evidence="3" id="KW-0804">Transcription</keyword>
<evidence type="ECO:0000256" key="3">
    <source>
        <dbReference type="ARBA" id="ARBA00023163"/>
    </source>
</evidence>
<evidence type="ECO:0000313" key="5">
    <source>
        <dbReference type="EMBL" id="MBT0652874.1"/>
    </source>
</evidence>
<dbReference type="EMBL" id="JAHCVK010000002">
    <property type="protein sequence ID" value="MBT0652874.1"/>
    <property type="molecule type" value="Genomic_DNA"/>
</dbReference>
<comment type="caution">
    <text evidence="5">The sequence shown here is derived from an EMBL/GenBank/DDBJ whole genome shotgun (WGS) entry which is preliminary data.</text>
</comment>
<dbReference type="Gene3D" id="1.10.260.40">
    <property type="entry name" value="lambda repressor-like DNA-binding domains"/>
    <property type="match status" value="1"/>
</dbReference>
<evidence type="ECO:0000256" key="1">
    <source>
        <dbReference type="ARBA" id="ARBA00023015"/>
    </source>
</evidence>
<dbReference type="Proteomes" id="UP000756860">
    <property type="component" value="Unassembled WGS sequence"/>
</dbReference>
<accession>A0ABS5SED7</accession>
<dbReference type="CDD" id="cd00093">
    <property type="entry name" value="HTH_XRE"/>
    <property type="match status" value="1"/>
</dbReference>
<keyword evidence="2" id="KW-0238">DNA-binding</keyword>
<dbReference type="InterPro" id="IPR022453">
    <property type="entry name" value="Znf_MqsA-type"/>
</dbReference>
<dbReference type="SMART" id="SM00530">
    <property type="entry name" value="HTH_XRE"/>
    <property type="match status" value="1"/>
</dbReference>
<keyword evidence="6" id="KW-1185">Reference proteome</keyword>
<dbReference type="SUPFAM" id="SSF47413">
    <property type="entry name" value="lambda repressor-like DNA-binding domains"/>
    <property type="match status" value="1"/>
</dbReference>
<dbReference type="Gene3D" id="3.10.20.860">
    <property type="match status" value="1"/>
</dbReference>
<dbReference type="Pfam" id="PF15731">
    <property type="entry name" value="MqsA_antitoxin"/>
    <property type="match status" value="1"/>
</dbReference>
<evidence type="ECO:0000256" key="2">
    <source>
        <dbReference type="ARBA" id="ARBA00023125"/>
    </source>
</evidence>
<sequence length="135" mass="15271">MKCPLCGTGNLVRESRDLMYSYGGRSTVVRQCGDFCTACNEGIFSTDESEKYLAALKEFRSEVDREPLVPSEVRRIRKKLGLTQREAGDIFGGGIRAFSQYERGETRQGKALDKLLRLLDHHPELLDELRTRDAA</sequence>
<proteinExistence type="predicted"/>
<reference evidence="5 6" key="1">
    <citation type="submission" date="2021-05" db="EMBL/GenBank/DDBJ databases">
        <title>The draft genome of Geobacter luticola JCM 17780.</title>
        <authorList>
            <person name="Xu Z."/>
            <person name="Masuda Y."/>
            <person name="Itoh H."/>
            <person name="Senoo K."/>
        </authorList>
    </citation>
    <scope>NUCLEOTIDE SEQUENCE [LARGE SCALE GENOMIC DNA]</scope>
    <source>
        <strain evidence="5 6">JCM 17780</strain>
    </source>
</reference>